<dbReference type="EMBL" id="JAYKXP010000073">
    <property type="protein sequence ID" value="KAK7030953.1"/>
    <property type="molecule type" value="Genomic_DNA"/>
</dbReference>
<dbReference type="AlphaFoldDB" id="A0AAW0BW86"/>
<gene>
    <name evidence="2" type="ORF">VNI00_013900</name>
</gene>
<sequence>MALSAPSHAQEVVITAEAVGSGLPDHVQSWSGSKQPTLLLFVFASILGATSLLCLLAIAVRRRSRRKTPDDFHAYIRTLEDLVNLNRFGRKVIDPESRACFKDSLHHHSKRTSELFRAQGGGCSKSNPFAWALCEWRLLWGVDSCNRSLMELEYQIKYKIHQAQFTR</sequence>
<reference evidence="2 3" key="1">
    <citation type="submission" date="2024-01" db="EMBL/GenBank/DDBJ databases">
        <title>A draft genome for a cacao thread blight-causing isolate of Paramarasmius palmivorus.</title>
        <authorList>
            <person name="Baruah I.K."/>
            <person name="Bukari Y."/>
            <person name="Amoako-Attah I."/>
            <person name="Meinhardt L.W."/>
            <person name="Bailey B.A."/>
            <person name="Cohen S.P."/>
        </authorList>
    </citation>
    <scope>NUCLEOTIDE SEQUENCE [LARGE SCALE GENOMIC DNA]</scope>
    <source>
        <strain evidence="2 3">GH-12</strain>
    </source>
</reference>
<evidence type="ECO:0000313" key="2">
    <source>
        <dbReference type="EMBL" id="KAK7030953.1"/>
    </source>
</evidence>
<evidence type="ECO:0000313" key="3">
    <source>
        <dbReference type="Proteomes" id="UP001383192"/>
    </source>
</evidence>
<comment type="caution">
    <text evidence="2">The sequence shown here is derived from an EMBL/GenBank/DDBJ whole genome shotgun (WGS) entry which is preliminary data.</text>
</comment>
<proteinExistence type="predicted"/>
<keyword evidence="1" id="KW-1133">Transmembrane helix</keyword>
<protein>
    <submittedName>
        <fullName evidence="2">Uncharacterized protein</fullName>
    </submittedName>
</protein>
<keyword evidence="1" id="KW-0472">Membrane</keyword>
<name>A0AAW0BW86_9AGAR</name>
<accession>A0AAW0BW86</accession>
<evidence type="ECO:0000256" key="1">
    <source>
        <dbReference type="SAM" id="Phobius"/>
    </source>
</evidence>
<keyword evidence="1" id="KW-0812">Transmembrane</keyword>
<feature type="transmembrane region" description="Helical" evidence="1">
    <location>
        <begin position="38"/>
        <end position="60"/>
    </location>
</feature>
<organism evidence="2 3">
    <name type="scientific">Paramarasmius palmivorus</name>
    <dbReference type="NCBI Taxonomy" id="297713"/>
    <lineage>
        <taxon>Eukaryota</taxon>
        <taxon>Fungi</taxon>
        <taxon>Dikarya</taxon>
        <taxon>Basidiomycota</taxon>
        <taxon>Agaricomycotina</taxon>
        <taxon>Agaricomycetes</taxon>
        <taxon>Agaricomycetidae</taxon>
        <taxon>Agaricales</taxon>
        <taxon>Marasmiineae</taxon>
        <taxon>Marasmiaceae</taxon>
        <taxon>Paramarasmius</taxon>
    </lineage>
</organism>
<keyword evidence="3" id="KW-1185">Reference proteome</keyword>
<dbReference type="Proteomes" id="UP001383192">
    <property type="component" value="Unassembled WGS sequence"/>
</dbReference>